<comment type="similarity">
    <text evidence="1">Belongs to the iron-containing alcohol dehydrogenase family.</text>
</comment>
<keyword evidence="6" id="KW-1185">Reference proteome</keyword>
<dbReference type="Pfam" id="PF00465">
    <property type="entry name" value="Fe-ADH"/>
    <property type="match status" value="1"/>
</dbReference>
<organism evidence="5 6">
    <name type="scientific">Tsukamurella conjunctivitidis</name>
    <dbReference type="NCBI Taxonomy" id="2592068"/>
    <lineage>
        <taxon>Bacteria</taxon>
        <taxon>Bacillati</taxon>
        <taxon>Actinomycetota</taxon>
        <taxon>Actinomycetes</taxon>
        <taxon>Mycobacteriales</taxon>
        <taxon>Tsukamurellaceae</taxon>
        <taxon>Tsukamurella</taxon>
    </lineage>
</organism>
<reference evidence="5 6" key="1">
    <citation type="submission" date="2019-06" db="EMBL/GenBank/DDBJ databases">
        <title>Tsukamurella conjunctivitidis sp. nov., Tsukamurella assacharolytica sp. nov. and Tsukamurella sputae sp. nov. isolated from patients with conjunctivitis, bacteraemia (lymphoma) and respiratory infection (sputum) in Hong Kong.</title>
        <authorList>
            <person name="Teng J.L.L."/>
            <person name="Lee H.H."/>
            <person name="Fong J.Y.H."/>
            <person name="Fok K.M.N."/>
            <person name="Lau S.K.P."/>
            <person name="Woo P.C.Y."/>
        </authorList>
    </citation>
    <scope>NUCLEOTIDE SEQUENCE [LARGE SCALE GENOMIC DNA]</scope>
    <source>
        <strain evidence="5 6">HKU72</strain>
    </source>
</reference>
<feature type="domain" description="Alcohol dehydrogenase iron-type/glycerol dehydrogenase GldA" evidence="3">
    <location>
        <begin position="10"/>
        <end position="174"/>
    </location>
</feature>
<feature type="domain" description="Fe-containing alcohol dehydrogenase-like C-terminal" evidence="4">
    <location>
        <begin position="188"/>
        <end position="301"/>
    </location>
</feature>
<protein>
    <submittedName>
        <fullName evidence="5">Iron-containing alcohol dehydrogenase</fullName>
    </submittedName>
</protein>
<evidence type="ECO:0000256" key="1">
    <source>
        <dbReference type="ARBA" id="ARBA00007358"/>
    </source>
</evidence>
<dbReference type="InterPro" id="IPR056798">
    <property type="entry name" value="ADH_Fe_C"/>
</dbReference>
<evidence type="ECO:0000259" key="3">
    <source>
        <dbReference type="Pfam" id="PF00465"/>
    </source>
</evidence>
<evidence type="ECO:0000313" key="6">
    <source>
        <dbReference type="Proteomes" id="UP000319375"/>
    </source>
</evidence>
<dbReference type="Gene3D" id="1.20.1090.10">
    <property type="entry name" value="Dehydroquinate synthase-like - alpha domain"/>
    <property type="match status" value="1"/>
</dbReference>
<dbReference type="InterPro" id="IPR001670">
    <property type="entry name" value="ADH_Fe/GldA"/>
</dbReference>
<dbReference type="EMBL" id="VIGX01000002">
    <property type="protein sequence ID" value="TWS29702.1"/>
    <property type="molecule type" value="Genomic_DNA"/>
</dbReference>
<evidence type="ECO:0000256" key="2">
    <source>
        <dbReference type="ARBA" id="ARBA00023002"/>
    </source>
</evidence>
<keyword evidence="2" id="KW-0560">Oxidoreductase</keyword>
<dbReference type="PANTHER" id="PTHR11496">
    <property type="entry name" value="ALCOHOL DEHYDROGENASE"/>
    <property type="match status" value="1"/>
</dbReference>
<evidence type="ECO:0000259" key="4">
    <source>
        <dbReference type="Pfam" id="PF25137"/>
    </source>
</evidence>
<dbReference type="GO" id="GO:0004022">
    <property type="term" value="F:alcohol dehydrogenase (NAD+) activity"/>
    <property type="evidence" value="ECO:0007669"/>
    <property type="project" value="TreeGrafter"/>
</dbReference>
<proteinExistence type="inferred from homology"/>
<dbReference type="InterPro" id="IPR039697">
    <property type="entry name" value="Alcohol_dehydrogenase_Fe"/>
</dbReference>
<dbReference type="SUPFAM" id="SSF56796">
    <property type="entry name" value="Dehydroquinate synthase-like"/>
    <property type="match status" value="1"/>
</dbReference>
<dbReference type="Pfam" id="PF25137">
    <property type="entry name" value="ADH_Fe_C"/>
    <property type="match status" value="1"/>
</dbReference>
<dbReference type="CDD" id="cd08551">
    <property type="entry name" value="Fe-ADH"/>
    <property type="match status" value="1"/>
</dbReference>
<dbReference type="RefSeq" id="WP_146485682.1">
    <property type="nucleotide sequence ID" value="NZ_VIGX01000002.1"/>
</dbReference>
<dbReference type="PANTHER" id="PTHR11496:SF102">
    <property type="entry name" value="ALCOHOL DEHYDROGENASE 4"/>
    <property type="match status" value="1"/>
</dbReference>
<name>A0A5C5S443_9ACTN</name>
<gene>
    <name evidence="5" type="ORF">FK530_03920</name>
</gene>
<dbReference type="Proteomes" id="UP000319375">
    <property type="component" value="Unassembled WGS sequence"/>
</dbReference>
<dbReference type="Gene3D" id="3.40.50.1970">
    <property type="match status" value="1"/>
</dbReference>
<comment type="caution">
    <text evidence="5">The sequence shown here is derived from an EMBL/GenBank/DDBJ whole genome shotgun (WGS) entry which is preliminary data.</text>
</comment>
<dbReference type="GO" id="GO:0046872">
    <property type="term" value="F:metal ion binding"/>
    <property type="evidence" value="ECO:0007669"/>
    <property type="project" value="InterPro"/>
</dbReference>
<dbReference type="OrthoDB" id="323926at2"/>
<evidence type="ECO:0000313" key="5">
    <source>
        <dbReference type="EMBL" id="TWS29702.1"/>
    </source>
</evidence>
<dbReference type="AlphaFoldDB" id="A0A5C5S443"/>
<sequence>MTAAGIFSAPPRIVTGIGSLERLDAELGALQGPVAVIADRGLDTAGLLGGILRHVAPDRIGATVFVDPNPDVAAVERAADVARSARCTSVLGIGGGSGLGAAKAAAILLTNPGPITEYEGAGRVPVPPAPLVAVPTTAGSGSEVSNALVLHEPGRDREIIVRGQGCEPQVAVLDATVLRGLPRAPMLYAGLDALTHALESLWARGATVFTEALALRAAQDIMAALPVAVAGAGRDIVRGNAEGGNDAALQQLMEASTMANLACGNSGLGLVHALSSSVRVPLAHGLQNGVLLPRVAELNRVAVAPAGVALIDLLPGLYRKLEFTPRFDPAAVGREQLESMVAASDGHPFRANNRVSVTDSELRELLAGTVGAAPILQEDRT</sequence>
<accession>A0A5C5S443</accession>